<evidence type="ECO:0000256" key="4">
    <source>
        <dbReference type="PROSITE-ProRule" id="PRU00175"/>
    </source>
</evidence>
<keyword evidence="5" id="KW-0175">Coiled coil</keyword>
<evidence type="ECO:0000313" key="8">
    <source>
        <dbReference type="Proteomes" id="UP000006727"/>
    </source>
</evidence>
<reference evidence="7 8" key="1">
    <citation type="journal article" date="2008" name="Science">
        <title>The Physcomitrella genome reveals evolutionary insights into the conquest of land by plants.</title>
        <authorList>
            <person name="Rensing S."/>
            <person name="Lang D."/>
            <person name="Zimmer A."/>
            <person name="Terry A."/>
            <person name="Salamov A."/>
            <person name="Shapiro H."/>
            <person name="Nishiyama T."/>
            <person name="Perroud P.-F."/>
            <person name="Lindquist E."/>
            <person name="Kamisugi Y."/>
            <person name="Tanahashi T."/>
            <person name="Sakakibara K."/>
            <person name="Fujita T."/>
            <person name="Oishi K."/>
            <person name="Shin-I T."/>
            <person name="Kuroki Y."/>
            <person name="Toyoda A."/>
            <person name="Suzuki Y."/>
            <person name="Hashimoto A."/>
            <person name="Yamaguchi K."/>
            <person name="Sugano A."/>
            <person name="Kohara Y."/>
            <person name="Fujiyama A."/>
            <person name="Anterola A."/>
            <person name="Aoki S."/>
            <person name="Ashton N."/>
            <person name="Barbazuk W.B."/>
            <person name="Barker E."/>
            <person name="Bennetzen J."/>
            <person name="Bezanilla M."/>
            <person name="Blankenship R."/>
            <person name="Cho S.H."/>
            <person name="Dutcher S."/>
            <person name="Estelle M."/>
            <person name="Fawcett J.A."/>
            <person name="Gundlach H."/>
            <person name="Hanada K."/>
            <person name="Heyl A."/>
            <person name="Hicks K.A."/>
            <person name="Hugh J."/>
            <person name="Lohr M."/>
            <person name="Mayer K."/>
            <person name="Melkozernov A."/>
            <person name="Murata T."/>
            <person name="Nelson D."/>
            <person name="Pils B."/>
            <person name="Prigge M."/>
            <person name="Reiss B."/>
            <person name="Renner T."/>
            <person name="Rombauts S."/>
            <person name="Rushton P."/>
            <person name="Sanderfoot A."/>
            <person name="Schween G."/>
            <person name="Shiu S.-H."/>
            <person name="Stueber K."/>
            <person name="Theodoulou F.L."/>
            <person name="Tu H."/>
            <person name="Van de Peer Y."/>
            <person name="Verrier P.J."/>
            <person name="Waters E."/>
            <person name="Wood A."/>
            <person name="Yang L."/>
            <person name="Cove D."/>
            <person name="Cuming A."/>
            <person name="Hasebe M."/>
            <person name="Lucas S."/>
            <person name="Mishler D.B."/>
            <person name="Reski R."/>
            <person name="Grigoriev I."/>
            <person name="Quatrano R.S."/>
            <person name="Boore J.L."/>
        </authorList>
    </citation>
    <scope>NUCLEOTIDE SEQUENCE [LARGE SCALE GENOMIC DNA]</scope>
    <source>
        <strain evidence="7 8">cv. Gransden 2004</strain>
    </source>
</reference>
<dbReference type="GO" id="GO:0006301">
    <property type="term" value="P:DNA damage tolerance"/>
    <property type="evidence" value="ECO:0007669"/>
    <property type="project" value="InterPro"/>
</dbReference>
<dbReference type="RefSeq" id="XP_073390334.1">
    <property type="nucleotide sequence ID" value="XM_073534233.1"/>
</dbReference>
<keyword evidence="8" id="KW-1185">Reference proteome</keyword>
<dbReference type="Proteomes" id="UP000006727">
    <property type="component" value="Chromosome 5"/>
</dbReference>
<evidence type="ECO:0000313" key="7">
    <source>
        <dbReference type="EnsemblPlants" id="Pp3c5_6180V3.6"/>
    </source>
</evidence>
<dbReference type="GO" id="GO:0006513">
    <property type="term" value="P:protein monoubiquitination"/>
    <property type="evidence" value="ECO:0007669"/>
    <property type="project" value="InterPro"/>
</dbReference>
<dbReference type="EnsemblPlants" id="Pp3c5_6180V3.4">
    <property type="protein sequence ID" value="Pp3c5_6180V3.4"/>
    <property type="gene ID" value="Pp3c5_6180"/>
</dbReference>
<accession>A0A7I4E8E1</accession>
<protein>
    <recommendedName>
        <fullName evidence="6">RING-type domain-containing protein</fullName>
    </recommendedName>
</protein>
<dbReference type="KEGG" id="ppp:112282238"/>
<dbReference type="InterPro" id="IPR001841">
    <property type="entry name" value="Znf_RING"/>
</dbReference>
<dbReference type="RefSeq" id="XP_073390335.1">
    <property type="nucleotide sequence ID" value="XM_073534234.1"/>
</dbReference>
<dbReference type="InterPro" id="IPR013083">
    <property type="entry name" value="Znf_RING/FYVE/PHD"/>
</dbReference>
<dbReference type="Pfam" id="PF13445">
    <property type="entry name" value="zf-RING_UBOX"/>
    <property type="match status" value="1"/>
</dbReference>
<dbReference type="Gramene" id="Pp3c5_6180V3.6">
    <property type="protein sequence ID" value="Pp3c5_6180V3.6"/>
    <property type="gene ID" value="Pp3c5_6180"/>
</dbReference>
<sequence length="242" mass="27542">MDRYSLFSMWPHASTMSTITSSIADQIESNTCPICFELMKSPDFSPILLSPCGHTFCAKCVSRHVSIHEKQSRYGGPLQPAPCPYCRQNISSQTLNISLQKMITSILSLQETLEKADADTGGFRDGFLQAQTRCEILQSELQESMRKKDRMEREIAQTDEALIQLRAKEEALEESIRKTSSEHQKVLTDLMDTRNKSTTLKFCRDEIVTKLSLIQASLFALEQERDKYRLLSQDDHCVLTAH</sequence>
<evidence type="ECO:0000256" key="3">
    <source>
        <dbReference type="ARBA" id="ARBA00022833"/>
    </source>
</evidence>
<keyword evidence="1" id="KW-0479">Metal-binding</keyword>
<evidence type="ECO:0000259" key="6">
    <source>
        <dbReference type="PROSITE" id="PS50089"/>
    </source>
</evidence>
<dbReference type="GeneID" id="112282238"/>
<dbReference type="PANTHER" id="PTHR14134:SF3">
    <property type="entry name" value="RING-CH-TYPE DOMAIN-CONTAINING PROTEIN"/>
    <property type="match status" value="1"/>
</dbReference>
<dbReference type="PANTHER" id="PTHR14134">
    <property type="entry name" value="E3 UBIQUITIN-PROTEIN LIGASE RAD18"/>
    <property type="match status" value="1"/>
</dbReference>
<keyword evidence="3" id="KW-0862">Zinc</keyword>
<dbReference type="SUPFAM" id="SSF57850">
    <property type="entry name" value="RING/U-box"/>
    <property type="match status" value="1"/>
</dbReference>
<dbReference type="EnsemblPlants" id="Pp3c5_6180V3.5">
    <property type="protein sequence ID" value="Pp3c5_6180V3.5"/>
    <property type="gene ID" value="Pp3c5_6180"/>
</dbReference>
<feature type="coiled-coil region" evidence="5">
    <location>
        <begin position="134"/>
        <end position="182"/>
    </location>
</feature>
<dbReference type="InterPro" id="IPR017907">
    <property type="entry name" value="Znf_RING_CS"/>
</dbReference>
<dbReference type="EMBL" id="ABEU02000005">
    <property type="status" value="NOT_ANNOTATED_CDS"/>
    <property type="molecule type" value="Genomic_DNA"/>
</dbReference>
<gene>
    <name evidence="7" type="primary">LOC112282238</name>
</gene>
<reference evidence="7 8" key="2">
    <citation type="journal article" date="2018" name="Plant J.">
        <title>The Physcomitrella patens chromosome-scale assembly reveals moss genome structure and evolution.</title>
        <authorList>
            <person name="Lang D."/>
            <person name="Ullrich K.K."/>
            <person name="Murat F."/>
            <person name="Fuchs J."/>
            <person name="Jenkins J."/>
            <person name="Haas F.B."/>
            <person name="Piednoel M."/>
            <person name="Gundlach H."/>
            <person name="Van Bel M."/>
            <person name="Meyberg R."/>
            <person name="Vives C."/>
            <person name="Morata J."/>
            <person name="Symeonidi A."/>
            <person name="Hiss M."/>
            <person name="Muchero W."/>
            <person name="Kamisugi Y."/>
            <person name="Saleh O."/>
            <person name="Blanc G."/>
            <person name="Decker E.L."/>
            <person name="van Gessel N."/>
            <person name="Grimwood J."/>
            <person name="Hayes R.D."/>
            <person name="Graham S.W."/>
            <person name="Gunter L.E."/>
            <person name="McDaniel S.F."/>
            <person name="Hoernstein S.N.W."/>
            <person name="Larsson A."/>
            <person name="Li F.W."/>
            <person name="Perroud P.F."/>
            <person name="Phillips J."/>
            <person name="Ranjan P."/>
            <person name="Rokshar D.S."/>
            <person name="Rothfels C.J."/>
            <person name="Schneider L."/>
            <person name="Shu S."/>
            <person name="Stevenson D.W."/>
            <person name="Thummler F."/>
            <person name="Tillich M."/>
            <person name="Villarreal Aguilar J.C."/>
            <person name="Widiez T."/>
            <person name="Wong G.K."/>
            <person name="Wymore A."/>
            <person name="Zhang Y."/>
            <person name="Zimmer A.D."/>
            <person name="Quatrano R.S."/>
            <person name="Mayer K.F.X."/>
            <person name="Goodstein D."/>
            <person name="Casacuberta J.M."/>
            <person name="Vandepoele K."/>
            <person name="Reski R."/>
            <person name="Cuming A.C."/>
            <person name="Tuskan G.A."/>
            <person name="Maumus F."/>
            <person name="Salse J."/>
            <person name="Schmutz J."/>
            <person name="Rensing S.A."/>
        </authorList>
    </citation>
    <scope>NUCLEOTIDE SEQUENCE [LARGE SCALE GENOMIC DNA]</scope>
    <source>
        <strain evidence="7 8">cv. Gransden 2004</strain>
    </source>
</reference>
<keyword evidence="2 4" id="KW-0863">Zinc-finger</keyword>
<dbReference type="OrthoDB" id="1927686at2759"/>
<reference evidence="7" key="3">
    <citation type="submission" date="2020-12" db="UniProtKB">
        <authorList>
            <consortium name="EnsemblPlants"/>
        </authorList>
    </citation>
    <scope>IDENTIFICATION</scope>
</reference>
<dbReference type="RefSeq" id="XP_073390333.1">
    <property type="nucleotide sequence ID" value="XM_073534232.1"/>
</dbReference>
<evidence type="ECO:0000256" key="1">
    <source>
        <dbReference type="ARBA" id="ARBA00022723"/>
    </source>
</evidence>
<dbReference type="Gramene" id="Pp3c5_6180V3.5">
    <property type="protein sequence ID" value="Pp3c5_6180V3.5"/>
    <property type="gene ID" value="Pp3c5_6180"/>
</dbReference>
<dbReference type="InterPro" id="IPR027370">
    <property type="entry name" value="Znf-RING_euk"/>
</dbReference>
<dbReference type="Gene3D" id="3.30.40.10">
    <property type="entry name" value="Zinc/RING finger domain, C3HC4 (zinc finger)"/>
    <property type="match status" value="1"/>
</dbReference>
<dbReference type="PROSITE" id="PS50089">
    <property type="entry name" value="ZF_RING_2"/>
    <property type="match status" value="1"/>
</dbReference>
<dbReference type="EnsemblPlants" id="Pp3c5_6180V3.6">
    <property type="protein sequence ID" value="Pp3c5_6180V3.6"/>
    <property type="gene ID" value="Pp3c5_6180"/>
</dbReference>
<evidence type="ECO:0000256" key="2">
    <source>
        <dbReference type="ARBA" id="ARBA00022771"/>
    </source>
</evidence>
<dbReference type="SMART" id="SM00184">
    <property type="entry name" value="RING"/>
    <property type="match status" value="1"/>
</dbReference>
<dbReference type="AlphaFoldDB" id="A0A7I4E8E1"/>
<dbReference type="GO" id="GO:0003697">
    <property type="term" value="F:single-stranded DNA binding"/>
    <property type="evidence" value="ECO:0007669"/>
    <property type="project" value="InterPro"/>
</dbReference>
<dbReference type="Gramene" id="Pp3c5_6180V3.4">
    <property type="protein sequence ID" value="Pp3c5_6180V3.4"/>
    <property type="gene ID" value="Pp3c5_6180"/>
</dbReference>
<dbReference type="GO" id="GO:0008270">
    <property type="term" value="F:zinc ion binding"/>
    <property type="evidence" value="ECO:0007669"/>
    <property type="project" value="UniProtKB-KW"/>
</dbReference>
<dbReference type="RefSeq" id="XP_024375399.1">
    <property type="nucleotide sequence ID" value="XM_024519631.2"/>
</dbReference>
<dbReference type="InterPro" id="IPR039577">
    <property type="entry name" value="Rad18"/>
</dbReference>
<organism evidence="7 8">
    <name type="scientific">Physcomitrium patens</name>
    <name type="common">Spreading-leaved earth moss</name>
    <name type="synonym">Physcomitrella patens</name>
    <dbReference type="NCBI Taxonomy" id="3218"/>
    <lineage>
        <taxon>Eukaryota</taxon>
        <taxon>Viridiplantae</taxon>
        <taxon>Streptophyta</taxon>
        <taxon>Embryophyta</taxon>
        <taxon>Bryophyta</taxon>
        <taxon>Bryophytina</taxon>
        <taxon>Bryopsida</taxon>
        <taxon>Funariidae</taxon>
        <taxon>Funariales</taxon>
        <taxon>Funariaceae</taxon>
        <taxon>Physcomitrium</taxon>
    </lineage>
</organism>
<proteinExistence type="predicted"/>
<dbReference type="PROSITE" id="PS00518">
    <property type="entry name" value="ZF_RING_1"/>
    <property type="match status" value="1"/>
</dbReference>
<name>A0A7I4E8E1_PHYPA</name>
<feature type="domain" description="RING-type" evidence="6">
    <location>
        <begin position="32"/>
        <end position="87"/>
    </location>
</feature>
<evidence type="ECO:0000256" key="5">
    <source>
        <dbReference type="SAM" id="Coils"/>
    </source>
</evidence>
<dbReference type="GO" id="GO:0061630">
    <property type="term" value="F:ubiquitin protein ligase activity"/>
    <property type="evidence" value="ECO:0007669"/>
    <property type="project" value="InterPro"/>
</dbReference>